<dbReference type="Pfam" id="PF11915">
    <property type="entry name" value="DUF3433"/>
    <property type="match status" value="2"/>
</dbReference>
<keyword evidence="1" id="KW-0472">Membrane</keyword>
<dbReference type="PANTHER" id="PTHR37544:SF1">
    <property type="entry name" value="PHOSPHORIBOSYLAMINOIMIDAZOLE-SUCCINOCARBOXAMIDE SYNTHASE"/>
    <property type="match status" value="1"/>
</dbReference>
<dbReference type="OMA" id="RINDNWH"/>
<evidence type="ECO:0000256" key="1">
    <source>
        <dbReference type="SAM" id="Phobius"/>
    </source>
</evidence>
<keyword evidence="3" id="KW-1185">Reference proteome</keyword>
<protein>
    <submittedName>
        <fullName evidence="2">Uncharacterized protein</fullName>
    </submittedName>
</protein>
<keyword evidence="1" id="KW-0812">Transmembrane</keyword>
<sequence>MPWALMAREQQTAENSLMLDYVSPWILSSLYQSIRASHFPVAVAVTGTVLIKIMTILSTGLLTLAVAPIHNNGTALIALDKFRNNPFNISSVVSAPVAAVWAASVYNTTLPFGTTRDFAFQSFKTTNPSNSTITGEVDVMSADLDCETADQILVKDNGPYQGADIEISSLSCFNISLHPYISKSQNNSQIFSSFSEQTCHEVPSSTSKRRLLFAIGQLEYLDISIDNDTSPEEYKWVLSQQKALVCKPSYVAERAAVRYNPQGLAQGFLPDVSVIRSRPPSIAPRLDPWAITEGFLQSLNFAGNEFLGSPVGWDRDWAILHFMNATMPDLSFNWTDDGLNDGLSEGASPNNDITVVGPALRQYYRTVAAQVIKAYMMVPANEPFQGFSTSDESRIFVRQLSFWLIELILLLLLGSAAFLCWAAASMSLPTDLSLIGGAATVFARSPYIMSLLQGAGTLDVPALCQRLAGRRYWTQLSVGDPVPTFRIEGISSLEEFCERKGPDKISWYRPFAVSVTARVILLAAPLAIVAVLEGTYYISRTRHGLSDVPSSEYVHHAWTYLPTLVMVSVGFLFGMLDCEVRIFNPFHCLRLGGASPSNSVLENYLSRVGVHALYTATKKRQYAVATTALAMMLAPLLAIVTSGLFTPAVVPQTTDVYIRQLDQFRVNTSISFDPNDHSENGMAVAILTQLSNVSYPSWTYDKLALPTIEIVGSPMVKNFTIPEGPASRLLGVLPAAQGVANCTVLTPEFNFTDCGDTYVNPIEAKAHLSEINWTPGSWIGRWSSNFDPDGYGVPLENLVGANNVKTLRETAEATYSRIVAQILHAQRVRSEEPLGTTNATVVNLDRLRLQQSEISTRILQALLATMALCAAITFFLMDTRRVLPKNPCSIAAVASLLAGSEMLGKDVIPEGSEWCSERELRDKVFAGWVFSIGWWDKEKDGREGRRFGIDVARADERQVQEDEHDEPGINQRT</sequence>
<feature type="transmembrane region" description="Helical" evidence="1">
    <location>
        <begin position="622"/>
        <end position="645"/>
    </location>
</feature>
<dbReference type="OrthoDB" id="3912677at2759"/>
<dbReference type="STRING" id="1168221.R7Z6M8"/>
<accession>R7Z6M8</accession>
<evidence type="ECO:0000313" key="2">
    <source>
        <dbReference type="EMBL" id="EON69758.1"/>
    </source>
</evidence>
<dbReference type="AlphaFoldDB" id="R7Z6M8"/>
<proteinExistence type="predicted"/>
<dbReference type="InterPro" id="IPR021840">
    <property type="entry name" value="DUF3433"/>
</dbReference>
<dbReference type="HOGENOM" id="CLU_003000_0_0_1"/>
<evidence type="ECO:0000313" key="3">
    <source>
        <dbReference type="Proteomes" id="UP000016924"/>
    </source>
</evidence>
<dbReference type="GeneID" id="19906332"/>
<dbReference type="Proteomes" id="UP000016924">
    <property type="component" value="Unassembled WGS sequence"/>
</dbReference>
<dbReference type="eggNOG" id="ENOG502QQ7D">
    <property type="taxonomic scope" value="Eukaryota"/>
</dbReference>
<feature type="transmembrane region" description="Helical" evidence="1">
    <location>
        <begin position="519"/>
        <end position="538"/>
    </location>
</feature>
<organism evidence="2 3">
    <name type="scientific">Coniosporium apollinis (strain CBS 100218)</name>
    <name type="common">Rock-inhabiting black yeast</name>
    <dbReference type="NCBI Taxonomy" id="1168221"/>
    <lineage>
        <taxon>Eukaryota</taxon>
        <taxon>Fungi</taxon>
        <taxon>Dikarya</taxon>
        <taxon>Ascomycota</taxon>
        <taxon>Pezizomycotina</taxon>
        <taxon>Dothideomycetes</taxon>
        <taxon>Dothideomycetes incertae sedis</taxon>
        <taxon>Coniosporium</taxon>
    </lineage>
</organism>
<dbReference type="RefSeq" id="XP_007785075.1">
    <property type="nucleotide sequence ID" value="XM_007786885.1"/>
</dbReference>
<feature type="transmembrane region" description="Helical" evidence="1">
    <location>
        <begin position="400"/>
        <end position="424"/>
    </location>
</feature>
<gene>
    <name evidence="2" type="ORF">W97_09021</name>
</gene>
<name>R7Z6M8_CONA1</name>
<feature type="transmembrane region" description="Helical" evidence="1">
    <location>
        <begin position="558"/>
        <end position="576"/>
    </location>
</feature>
<reference evidence="3" key="1">
    <citation type="submission" date="2012-06" db="EMBL/GenBank/DDBJ databases">
        <title>The genome sequence of Coniosporium apollinis CBS 100218.</title>
        <authorList>
            <consortium name="The Broad Institute Genome Sequencing Platform"/>
            <person name="Cuomo C."/>
            <person name="Gorbushina A."/>
            <person name="Noack S."/>
            <person name="Walker B."/>
            <person name="Young S.K."/>
            <person name="Zeng Q."/>
            <person name="Gargeya S."/>
            <person name="Fitzgerald M."/>
            <person name="Haas B."/>
            <person name="Abouelleil A."/>
            <person name="Alvarado L."/>
            <person name="Arachchi H.M."/>
            <person name="Berlin A.M."/>
            <person name="Chapman S.B."/>
            <person name="Goldberg J."/>
            <person name="Griggs A."/>
            <person name="Gujja S."/>
            <person name="Hansen M."/>
            <person name="Howarth C."/>
            <person name="Imamovic A."/>
            <person name="Larimer J."/>
            <person name="McCowan C."/>
            <person name="Montmayeur A."/>
            <person name="Murphy C."/>
            <person name="Neiman D."/>
            <person name="Pearson M."/>
            <person name="Priest M."/>
            <person name="Roberts A."/>
            <person name="Saif S."/>
            <person name="Shea T."/>
            <person name="Sisk P."/>
            <person name="Sykes S."/>
            <person name="Wortman J."/>
            <person name="Nusbaum C."/>
            <person name="Birren B."/>
        </authorList>
    </citation>
    <scope>NUCLEOTIDE SEQUENCE [LARGE SCALE GENOMIC DNA]</scope>
    <source>
        <strain evidence="3">CBS 100218</strain>
    </source>
</reference>
<feature type="transmembrane region" description="Helical" evidence="1">
    <location>
        <begin position="858"/>
        <end position="877"/>
    </location>
</feature>
<keyword evidence="1" id="KW-1133">Transmembrane helix</keyword>
<dbReference type="EMBL" id="JH767627">
    <property type="protein sequence ID" value="EON69758.1"/>
    <property type="molecule type" value="Genomic_DNA"/>
</dbReference>
<dbReference type="PANTHER" id="PTHR37544">
    <property type="entry name" value="SPRAY-RELATED"/>
    <property type="match status" value="1"/>
</dbReference>